<evidence type="ECO:0000256" key="8">
    <source>
        <dbReference type="SAM" id="Coils"/>
    </source>
</evidence>
<comment type="similarity">
    <text evidence="2">Belongs to the outer membrane factor (OMF) (TC 1.B.17) family.</text>
</comment>
<reference evidence="9 10" key="1">
    <citation type="submission" date="2019-01" db="EMBL/GenBank/DDBJ databases">
        <authorList>
            <person name="Chen W.-M."/>
        </authorList>
    </citation>
    <scope>NUCLEOTIDE SEQUENCE [LARGE SCALE GENOMIC DNA]</scope>
    <source>
        <strain evidence="9 10">BBQ-12</strain>
    </source>
</reference>
<dbReference type="Pfam" id="PF02321">
    <property type="entry name" value="OEP"/>
    <property type="match status" value="1"/>
</dbReference>
<organism evidence="9 10">
    <name type="scientific">Flavobacterium sufflavum</name>
    <dbReference type="NCBI Taxonomy" id="1921138"/>
    <lineage>
        <taxon>Bacteria</taxon>
        <taxon>Pseudomonadati</taxon>
        <taxon>Bacteroidota</taxon>
        <taxon>Flavobacteriia</taxon>
        <taxon>Flavobacteriales</taxon>
        <taxon>Flavobacteriaceae</taxon>
        <taxon>Flavobacterium</taxon>
    </lineage>
</organism>
<dbReference type="GO" id="GO:0015288">
    <property type="term" value="F:porin activity"/>
    <property type="evidence" value="ECO:0007669"/>
    <property type="project" value="TreeGrafter"/>
</dbReference>
<evidence type="ECO:0000256" key="4">
    <source>
        <dbReference type="ARBA" id="ARBA00022452"/>
    </source>
</evidence>
<evidence type="ECO:0000256" key="3">
    <source>
        <dbReference type="ARBA" id="ARBA00022448"/>
    </source>
</evidence>
<protein>
    <submittedName>
        <fullName evidence="9">TolC family protein</fullName>
    </submittedName>
</protein>
<dbReference type="Proteomes" id="UP000285211">
    <property type="component" value="Unassembled WGS sequence"/>
</dbReference>
<name>A0A437L2X5_9FLAO</name>
<dbReference type="GO" id="GO:0015562">
    <property type="term" value="F:efflux transmembrane transporter activity"/>
    <property type="evidence" value="ECO:0007669"/>
    <property type="project" value="InterPro"/>
</dbReference>
<evidence type="ECO:0000313" key="9">
    <source>
        <dbReference type="EMBL" id="RVT79673.1"/>
    </source>
</evidence>
<dbReference type="InterPro" id="IPR003423">
    <property type="entry name" value="OMP_efflux"/>
</dbReference>
<proteinExistence type="inferred from homology"/>
<evidence type="ECO:0000256" key="7">
    <source>
        <dbReference type="ARBA" id="ARBA00023237"/>
    </source>
</evidence>
<evidence type="ECO:0000256" key="5">
    <source>
        <dbReference type="ARBA" id="ARBA00022692"/>
    </source>
</evidence>
<keyword evidence="5" id="KW-0812">Transmembrane</keyword>
<dbReference type="GO" id="GO:0009279">
    <property type="term" value="C:cell outer membrane"/>
    <property type="evidence" value="ECO:0007669"/>
    <property type="project" value="UniProtKB-SubCell"/>
</dbReference>
<sequence length="443" mass="50074">MNKKNVLSLVSCFLLGIPTYAQKVFSLKESIDYSLKNHGSNAIYLNEIKIAKSRSKEALADYLPQVSGSFSLDDNIKRQTTVLPGAMFGSNQDVQVQFGNKFNTTAVLQLDQTIYDQALIYGIKAGAPAKIIAELKRQKNNEDLIYNTATAYSQILLLKEQQKMLFANEKQYDELFAISKFRLEKGVAKKVDLDRVMVQLNDIKAKQKQIQTNINVAYASLKNEMGMPQETSFTIEESLDYTKYLQFTNDSLDVKSLVDYKLQSQNIALKEIDVKRKQAAYLPTISGYIRNGQQAFGNELDAAVSNWKNFSAIGLKANVPIFSGMRKHSQLQQSRLELENAKEDFNLSIGKFELQFQNANKQLQENIATLNSNKSNMDLSKSVYETGVFEYNKGVSLLSDLLNADFSYQQAQSNYFSSLYNLITNRLLYEKAKGSISNFVNQL</sequence>
<dbReference type="PANTHER" id="PTHR30026:SF20">
    <property type="entry name" value="OUTER MEMBRANE PROTEIN TOLC"/>
    <property type="match status" value="1"/>
</dbReference>
<accession>A0A437L2X5</accession>
<dbReference type="OrthoDB" id="9811587at2"/>
<keyword evidence="8" id="KW-0175">Coiled coil</keyword>
<feature type="coiled-coil region" evidence="8">
    <location>
        <begin position="353"/>
        <end position="380"/>
    </location>
</feature>
<evidence type="ECO:0000256" key="1">
    <source>
        <dbReference type="ARBA" id="ARBA00004442"/>
    </source>
</evidence>
<dbReference type="AlphaFoldDB" id="A0A437L2X5"/>
<keyword evidence="4" id="KW-1134">Transmembrane beta strand</keyword>
<gene>
    <name evidence="9" type="ORF">EOD40_00750</name>
</gene>
<dbReference type="EMBL" id="SACJ01000001">
    <property type="protein sequence ID" value="RVT79673.1"/>
    <property type="molecule type" value="Genomic_DNA"/>
</dbReference>
<evidence type="ECO:0000313" key="10">
    <source>
        <dbReference type="Proteomes" id="UP000285211"/>
    </source>
</evidence>
<evidence type="ECO:0000256" key="6">
    <source>
        <dbReference type="ARBA" id="ARBA00023136"/>
    </source>
</evidence>
<keyword evidence="10" id="KW-1185">Reference proteome</keyword>
<keyword evidence="7" id="KW-0998">Cell outer membrane</keyword>
<dbReference type="SUPFAM" id="SSF56954">
    <property type="entry name" value="Outer membrane efflux proteins (OEP)"/>
    <property type="match status" value="1"/>
</dbReference>
<keyword evidence="6" id="KW-0472">Membrane</keyword>
<dbReference type="GO" id="GO:1990281">
    <property type="term" value="C:efflux pump complex"/>
    <property type="evidence" value="ECO:0007669"/>
    <property type="project" value="TreeGrafter"/>
</dbReference>
<comment type="caution">
    <text evidence="9">The sequence shown here is derived from an EMBL/GenBank/DDBJ whole genome shotgun (WGS) entry which is preliminary data.</text>
</comment>
<dbReference type="RefSeq" id="WP_128192992.1">
    <property type="nucleotide sequence ID" value="NZ_SACJ01000001.1"/>
</dbReference>
<evidence type="ECO:0000256" key="2">
    <source>
        <dbReference type="ARBA" id="ARBA00007613"/>
    </source>
</evidence>
<comment type="subcellular location">
    <subcellularLocation>
        <location evidence="1">Cell outer membrane</location>
    </subcellularLocation>
</comment>
<keyword evidence="3" id="KW-0813">Transport</keyword>
<dbReference type="PANTHER" id="PTHR30026">
    <property type="entry name" value="OUTER MEMBRANE PROTEIN TOLC"/>
    <property type="match status" value="1"/>
</dbReference>
<dbReference type="Gene3D" id="1.20.1600.10">
    <property type="entry name" value="Outer membrane efflux proteins (OEP)"/>
    <property type="match status" value="1"/>
</dbReference>
<dbReference type="InterPro" id="IPR051906">
    <property type="entry name" value="TolC-like"/>
</dbReference>